<accession>A0A4Z2I1K1</accession>
<dbReference type="AlphaFoldDB" id="A0A4Z2I1K1"/>
<proteinExistence type="predicted"/>
<sequence length="92" mass="10010">MDLSVAKQMVSRLRGAGLISVARLKGKRQCVAPIALMDKPPQRQILGVNGRTIVQPKNAVVGVRGGGRCQEGRSCDLLKFSQKGKAELWLRI</sequence>
<dbReference type="EMBL" id="SRLO01000154">
    <property type="protein sequence ID" value="TNN71112.1"/>
    <property type="molecule type" value="Genomic_DNA"/>
</dbReference>
<name>A0A4Z2I1K1_9TELE</name>
<dbReference type="Proteomes" id="UP000314294">
    <property type="component" value="Unassembled WGS sequence"/>
</dbReference>
<protein>
    <submittedName>
        <fullName evidence="1">Uncharacterized protein</fullName>
    </submittedName>
</protein>
<gene>
    <name evidence="1" type="ORF">EYF80_018632</name>
</gene>
<evidence type="ECO:0000313" key="1">
    <source>
        <dbReference type="EMBL" id="TNN71112.1"/>
    </source>
</evidence>
<evidence type="ECO:0000313" key="2">
    <source>
        <dbReference type="Proteomes" id="UP000314294"/>
    </source>
</evidence>
<organism evidence="1 2">
    <name type="scientific">Liparis tanakae</name>
    <name type="common">Tanaka's snailfish</name>
    <dbReference type="NCBI Taxonomy" id="230148"/>
    <lineage>
        <taxon>Eukaryota</taxon>
        <taxon>Metazoa</taxon>
        <taxon>Chordata</taxon>
        <taxon>Craniata</taxon>
        <taxon>Vertebrata</taxon>
        <taxon>Euteleostomi</taxon>
        <taxon>Actinopterygii</taxon>
        <taxon>Neopterygii</taxon>
        <taxon>Teleostei</taxon>
        <taxon>Neoteleostei</taxon>
        <taxon>Acanthomorphata</taxon>
        <taxon>Eupercaria</taxon>
        <taxon>Perciformes</taxon>
        <taxon>Cottioidei</taxon>
        <taxon>Cottales</taxon>
        <taxon>Liparidae</taxon>
        <taxon>Liparis</taxon>
    </lineage>
</organism>
<comment type="caution">
    <text evidence="1">The sequence shown here is derived from an EMBL/GenBank/DDBJ whole genome shotgun (WGS) entry which is preliminary data.</text>
</comment>
<keyword evidence="2" id="KW-1185">Reference proteome</keyword>
<reference evidence="1 2" key="1">
    <citation type="submission" date="2019-03" db="EMBL/GenBank/DDBJ databases">
        <title>First draft genome of Liparis tanakae, snailfish: a comprehensive survey of snailfish specific genes.</title>
        <authorList>
            <person name="Kim W."/>
            <person name="Song I."/>
            <person name="Jeong J.-H."/>
            <person name="Kim D."/>
            <person name="Kim S."/>
            <person name="Ryu S."/>
            <person name="Song J.Y."/>
            <person name="Lee S.K."/>
        </authorList>
    </citation>
    <scope>NUCLEOTIDE SEQUENCE [LARGE SCALE GENOMIC DNA]</scope>
    <source>
        <tissue evidence="1">Muscle</tissue>
    </source>
</reference>